<evidence type="ECO:0000313" key="2">
    <source>
        <dbReference type="EMBL" id="AWD33250.1"/>
    </source>
</evidence>
<keyword evidence="1" id="KW-0812">Transmembrane</keyword>
<dbReference type="EMBL" id="CP025989">
    <property type="protein sequence ID" value="AWD33250.1"/>
    <property type="molecule type" value="Genomic_DNA"/>
</dbReference>
<evidence type="ECO:0000256" key="1">
    <source>
        <dbReference type="SAM" id="Phobius"/>
    </source>
</evidence>
<gene>
    <name evidence="2" type="ORF">Fsol_00455</name>
</gene>
<keyword evidence="3" id="KW-1185">Reference proteome</keyword>
<protein>
    <submittedName>
        <fullName evidence="2">Uncharacterized protein</fullName>
    </submittedName>
</protein>
<name>A0A2U8BSJ3_9RICK</name>
<proteinExistence type="predicted"/>
<dbReference type="RefSeq" id="WP_108673272.1">
    <property type="nucleotide sequence ID" value="NZ_CP025989.1"/>
</dbReference>
<dbReference type="AlphaFoldDB" id="A0A2U8BSJ3"/>
<feature type="transmembrane region" description="Helical" evidence="1">
    <location>
        <begin position="30"/>
        <end position="53"/>
    </location>
</feature>
<dbReference type="OrthoDB" id="9793162at2"/>
<dbReference type="Proteomes" id="UP000244519">
    <property type="component" value="Chromosome"/>
</dbReference>
<reference evidence="2 3" key="1">
    <citation type="journal article" date="2018" name="Genome Biol. Evol.">
        <title>The Genome Sequence of "Candidatus Fokinia solitaria": Insights on Reductive Evolution in Rickettsiales.</title>
        <authorList>
            <person name="Floriano A.M."/>
            <person name="Castelli M."/>
            <person name="Krenek S."/>
            <person name="Berendonk T.U."/>
            <person name="Bazzocchi C."/>
            <person name="Petroni G."/>
            <person name="Sassera D."/>
        </authorList>
    </citation>
    <scope>NUCLEOTIDE SEQUENCE [LARGE SCALE GENOMIC DNA]</scope>
    <source>
        <strain evidence="2">Rio ETE_ALG 3VII</strain>
    </source>
</reference>
<evidence type="ECO:0000313" key="3">
    <source>
        <dbReference type="Proteomes" id="UP000244519"/>
    </source>
</evidence>
<keyword evidence="1" id="KW-0472">Membrane</keyword>
<organism evidence="2 3">
    <name type="scientific">Candidatus Fokinia solitaria</name>
    <dbReference type="NCBI Taxonomy" id="1802984"/>
    <lineage>
        <taxon>Bacteria</taxon>
        <taxon>Pseudomonadati</taxon>
        <taxon>Pseudomonadota</taxon>
        <taxon>Alphaproteobacteria</taxon>
        <taxon>Rickettsiales</taxon>
        <taxon>Candidatus Midichloriaceae</taxon>
        <taxon>Candidatus Fokinia</taxon>
    </lineage>
</organism>
<dbReference type="KEGG" id="fso:Fsol_00455"/>
<sequence length="368" mass="42824">MNTQQKAQHKAILAQDKAKQKQEKSKVKSFLHLCFLIFFCTYHNLILVAFAFATSDMIYNPLGHVMEEYKEQQTRNLAVLTQALQMRRQMEADRQYEADKERELEQYKAEHDEIVAMHEADKLQEKKQHDEIVAMHKADKEQQQDNFNRKFLYKRISGAKEESRKQEVDRVKAIDDLLGLISAYDKAKILKGQNLETGTLFTNRNKAYRDAKDVSVDTKLMFGGYDFSTPDTNRLVRKAVIKINNWLRIPYYDIGLTTEYVIYIEAIANQIKYYSQFLREASPGHYIDRDVEFAASHLSAITNKIENGITLTRADWKRMQQAVKALENYADRVVRNIQNEARTKYGKSEDAGVMQMYNNVFGSSDPVQ</sequence>
<keyword evidence="1" id="KW-1133">Transmembrane helix</keyword>
<accession>A0A2U8BSJ3</accession>